<reference evidence="1" key="1">
    <citation type="submission" date="2020-08" db="EMBL/GenBank/DDBJ databases">
        <authorList>
            <person name="Liu C."/>
            <person name="Sun Q."/>
        </authorList>
    </citation>
    <scope>NUCLEOTIDE SEQUENCE</scope>
    <source>
        <strain evidence="1">BX16</strain>
    </source>
</reference>
<sequence length="131" mass="15490">MAFWTGCRRRRRSACSGRDLIWKIETVSKKQMISWYVESKLKLMFVGRAMNGWGSFKDIHDVDSAITDTFRLLEEKNVLADVTTRGGIHTEDGTYYYSKSKFWKLIKYVLEEYGEAKEFSWYCDNGEPEWN</sequence>
<proteinExistence type="predicted"/>
<evidence type="ECO:0000313" key="1">
    <source>
        <dbReference type="EMBL" id="MBC5999943.1"/>
    </source>
</evidence>
<gene>
    <name evidence="1" type="ORF">H8876_08020</name>
</gene>
<accession>A0A923NDB3</accession>
<protein>
    <submittedName>
        <fullName evidence="1">Uncharacterized protein</fullName>
    </submittedName>
</protein>
<comment type="caution">
    <text evidence="1">The sequence shown here is derived from an EMBL/GenBank/DDBJ whole genome shotgun (WGS) entry which is preliminary data.</text>
</comment>
<dbReference type="EMBL" id="JACRWC010000103">
    <property type="protein sequence ID" value="MBC5999943.1"/>
    <property type="molecule type" value="Genomic_DNA"/>
</dbReference>
<evidence type="ECO:0000313" key="2">
    <source>
        <dbReference type="Proteomes" id="UP000644115"/>
    </source>
</evidence>
<dbReference type="RefSeq" id="WP_249287311.1">
    <property type="nucleotide sequence ID" value="NZ_JACRWC010000103.1"/>
</dbReference>
<organism evidence="1 2">
    <name type="scientific">Lentihominibacter faecis</name>
    <dbReference type="NCBI Taxonomy" id="2764712"/>
    <lineage>
        <taxon>Bacteria</taxon>
        <taxon>Bacillati</taxon>
        <taxon>Bacillota</taxon>
        <taxon>Clostridia</taxon>
        <taxon>Peptostreptococcales</taxon>
        <taxon>Anaerovoracaceae</taxon>
        <taxon>Lentihominibacter</taxon>
    </lineage>
</organism>
<dbReference type="Proteomes" id="UP000644115">
    <property type="component" value="Unassembled WGS sequence"/>
</dbReference>
<name>A0A923NDB3_9FIRM</name>
<dbReference type="AlphaFoldDB" id="A0A923NDB3"/>
<keyword evidence="2" id="KW-1185">Reference proteome</keyword>